<dbReference type="EMBL" id="SPHZ02000006">
    <property type="protein sequence ID" value="KAF0913594.1"/>
    <property type="molecule type" value="Genomic_DNA"/>
</dbReference>
<feature type="region of interest" description="Disordered" evidence="1">
    <location>
        <begin position="1"/>
        <end position="96"/>
    </location>
</feature>
<proteinExistence type="predicted"/>
<keyword evidence="3" id="KW-1185">Reference proteome</keyword>
<dbReference type="Proteomes" id="UP000479710">
    <property type="component" value="Unassembled WGS sequence"/>
</dbReference>
<name>A0A6G1DNC7_9ORYZ</name>
<organism evidence="2 3">
    <name type="scientific">Oryza meyeriana var. granulata</name>
    <dbReference type="NCBI Taxonomy" id="110450"/>
    <lineage>
        <taxon>Eukaryota</taxon>
        <taxon>Viridiplantae</taxon>
        <taxon>Streptophyta</taxon>
        <taxon>Embryophyta</taxon>
        <taxon>Tracheophyta</taxon>
        <taxon>Spermatophyta</taxon>
        <taxon>Magnoliopsida</taxon>
        <taxon>Liliopsida</taxon>
        <taxon>Poales</taxon>
        <taxon>Poaceae</taxon>
        <taxon>BOP clade</taxon>
        <taxon>Oryzoideae</taxon>
        <taxon>Oryzeae</taxon>
        <taxon>Oryzinae</taxon>
        <taxon>Oryza</taxon>
        <taxon>Oryza meyeriana</taxon>
    </lineage>
</organism>
<evidence type="ECO:0000256" key="1">
    <source>
        <dbReference type="SAM" id="MobiDB-lite"/>
    </source>
</evidence>
<gene>
    <name evidence="2" type="ORF">E2562_023307</name>
</gene>
<feature type="compositionally biased region" description="Low complexity" evidence="1">
    <location>
        <begin position="75"/>
        <end position="96"/>
    </location>
</feature>
<comment type="caution">
    <text evidence="2">The sequence shown here is derived from an EMBL/GenBank/DDBJ whole genome shotgun (WGS) entry which is preliminary data.</text>
</comment>
<accession>A0A6G1DNC7</accession>
<evidence type="ECO:0000313" key="3">
    <source>
        <dbReference type="Proteomes" id="UP000479710"/>
    </source>
</evidence>
<reference evidence="2 3" key="1">
    <citation type="submission" date="2019-11" db="EMBL/GenBank/DDBJ databases">
        <title>Whole genome sequence of Oryza granulata.</title>
        <authorList>
            <person name="Li W."/>
        </authorList>
    </citation>
    <scope>NUCLEOTIDE SEQUENCE [LARGE SCALE GENOMIC DNA]</scope>
    <source>
        <strain evidence="3">cv. Menghai</strain>
        <tissue evidence="2">Leaf</tissue>
    </source>
</reference>
<feature type="compositionally biased region" description="Pro residues" evidence="1">
    <location>
        <begin position="36"/>
        <end position="45"/>
    </location>
</feature>
<dbReference type="AlphaFoldDB" id="A0A6G1DNC7"/>
<sequence length="96" mass="10190">MASAVVQVWPPEPSPTPPTASRRPHTAGIRARLNAPTPPQPPRPPSPRRRRIQGIPCRFNPQRHFSPAPAPRFCSAPYAASPGSSSPTPAARSSAA</sequence>
<evidence type="ECO:0000313" key="2">
    <source>
        <dbReference type="EMBL" id="KAF0913594.1"/>
    </source>
</evidence>
<protein>
    <submittedName>
        <fullName evidence="2">Uncharacterized protein</fullName>
    </submittedName>
</protein>